<sequence>MMRIAIAIDHLVGGGAEKVMLTLAQEFVAMGHEVHFLVMKDNVDYEVPRSVSLHVCFAGKDRQLLRHLRLGKAVKHLKARIQNIESNVGEFGLFISNLDLTNYLMVKAHVRSLCVVVHASVEEELRRHAKMGPFAYFKKLRAKKVLNGQVLITVSKGIADEIVAKKRIHPASLQTIYNPFEFDTITALAQEQQNELPKEDYLIHIGRFVKQKRHDVLFAAIAQMKQPIKVVVLCHKPHKARKLARKLNVEDRVIIRGFEINPFPWIKQAKGLVLNSDFEGFGMVLVEALICGTPVVSTDCPHGPKEILTGSLADFLVPRRNPVLLAQKLDKVVLSPPDLTHIEILSKVKASEIAKQYLEFAN</sequence>
<dbReference type="SUPFAM" id="SSF53756">
    <property type="entry name" value="UDP-Glycosyltransferase/glycogen phosphorylase"/>
    <property type="match status" value="1"/>
</dbReference>
<reference evidence="3 4" key="1">
    <citation type="submission" date="2022-01" db="EMBL/GenBank/DDBJ databases">
        <title>Whole genome-based taxonomy of the Shewanellaceae.</title>
        <authorList>
            <person name="Martin-Rodriguez A.J."/>
        </authorList>
    </citation>
    <scope>NUCLEOTIDE SEQUENCE [LARGE SCALE GENOMIC DNA]</scope>
    <source>
        <strain evidence="3 4">DSM 17177</strain>
    </source>
</reference>
<dbReference type="RefSeq" id="WP_248939691.1">
    <property type="nucleotide sequence ID" value="NZ_JAKIKS010000023.1"/>
</dbReference>
<dbReference type="Pfam" id="PF00534">
    <property type="entry name" value="Glycos_transf_1"/>
    <property type="match status" value="1"/>
</dbReference>
<keyword evidence="4" id="KW-1185">Reference proteome</keyword>
<dbReference type="InterPro" id="IPR001296">
    <property type="entry name" value="Glyco_trans_1"/>
</dbReference>
<dbReference type="PANTHER" id="PTHR12526">
    <property type="entry name" value="GLYCOSYLTRANSFERASE"/>
    <property type="match status" value="1"/>
</dbReference>
<organism evidence="3 4">
    <name type="scientific">Shewanella surugensis</name>
    <dbReference type="NCBI Taxonomy" id="212020"/>
    <lineage>
        <taxon>Bacteria</taxon>
        <taxon>Pseudomonadati</taxon>
        <taxon>Pseudomonadota</taxon>
        <taxon>Gammaproteobacteria</taxon>
        <taxon>Alteromonadales</taxon>
        <taxon>Shewanellaceae</taxon>
        <taxon>Shewanella</taxon>
    </lineage>
</organism>
<feature type="domain" description="Glycosyltransferase subfamily 4-like N-terminal" evidence="2">
    <location>
        <begin position="14"/>
        <end position="180"/>
    </location>
</feature>
<dbReference type="Pfam" id="PF13439">
    <property type="entry name" value="Glyco_transf_4"/>
    <property type="match status" value="1"/>
</dbReference>
<dbReference type="CDD" id="cd03811">
    <property type="entry name" value="GT4_GT28_WabH-like"/>
    <property type="match status" value="1"/>
</dbReference>
<evidence type="ECO:0000313" key="4">
    <source>
        <dbReference type="Proteomes" id="UP001203423"/>
    </source>
</evidence>
<dbReference type="InterPro" id="IPR028098">
    <property type="entry name" value="Glyco_trans_4-like_N"/>
</dbReference>
<protein>
    <submittedName>
        <fullName evidence="3">Glycosyltransferase</fullName>
    </submittedName>
</protein>
<dbReference type="PANTHER" id="PTHR12526:SF638">
    <property type="entry name" value="SPORE COAT PROTEIN SA"/>
    <property type="match status" value="1"/>
</dbReference>
<dbReference type="Proteomes" id="UP001203423">
    <property type="component" value="Unassembled WGS sequence"/>
</dbReference>
<evidence type="ECO:0000313" key="3">
    <source>
        <dbReference type="EMBL" id="MCL1124412.1"/>
    </source>
</evidence>
<dbReference type="EMBL" id="JAKIKS010000023">
    <property type="protein sequence ID" value="MCL1124412.1"/>
    <property type="molecule type" value="Genomic_DNA"/>
</dbReference>
<proteinExistence type="predicted"/>
<feature type="domain" description="Glycosyl transferase family 1" evidence="1">
    <location>
        <begin position="192"/>
        <end position="338"/>
    </location>
</feature>
<evidence type="ECO:0000259" key="1">
    <source>
        <dbReference type="Pfam" id="PF00534"/>
    </source>
</evidence>
<name>A0ABT0L9L6_9GAMM</name>
<comment type="caution">
    <text evidence="3">The sequence shown here is derived from an EMBL/GenBank/DDBJ whole genome shotgun (WGS) entry which is preliminary data.</text>
</comment>
<dbReference type="Gene3D" id="3.40.50.2000">
    <property type="entry name" value="Glycogen Phosphorylase B"/>
    <property type="match status" value="2"/>
</dbReference>
<evidence type="ECO:0000259" key="2">
    <source>
        <dbReference type="Pfam" id="PF13439"/>
    </source>
</evidence>
<accession>A0ABT0L9L6</accession>
<gene>
    <name evidence="3" type="ORF">L2764_07975</name>
</gene>